<dbReference type="InterPro" id="IPR000310">
    <property type="entry name" value="Orn/Lys/Arg_deCO2ase_major_dom"/>
</dbReference>
<gene>
    <name evidence="3" type="ORF">PKNOH_S02296100</name>
</gene>
<dbReference type="VEuPathDB" id="PlasmoDB:PKA1H_030008800"/>
<proteinExistence type="predicted"/>
<feature type="compositionally biased region" description="Polar residues" evidence="1">
    <location>
        <begin position="1766"/>
        <end position="1775"/>
    </location>
</feature>
<feature type="compositionally biased region" description="Basic and acidic residues" evidence="1">
    <location>
        <begin position="1993"/>
        <end position="2005"/>
    </location>
</feature>
<dbReference type="SUPFAM" id="SSF53383">
    <property type="entry name" value="PLP-dependent transferases"/>
    <property type="match status" value="1"/>
</dbReference>
<feature type="compositionally biased region" description="Basic residues" evidence="1">
    <location>
        <begin position="1776"/>
        <end position="1793"/>
    </location>
</feature>
<dbReference type="InterPro" id="IPR036633">
    <property type="entry name" value="Prn/Lys/Arg_de-COase_C_sf"/>
</dbReference>
<feature type="compositionally biased region" description="Basic and acidic residues" evidence="1">
    <location>
        <begin position="1405"/>
        <end position="1415"/>
    </location>
</feature>
<sequence>MNSANDAIFYGEKNSVHCNDLSESGPDRCVKNGDMQNDYIMSNDVTSEGVDITVDPGENGVVNAAYLDTPLHQHLPPHRGERKKKQYAKTERDKYDRIEELEKYLNISNATNVCSLRIKLWEALMLYVNNVNAELIYFIIKCLMEVEVYWGEEASNNLQDILNLINDKKYKEVLNKIGETLSSLSVTTGKATEENPFFYTLIVSSRRDENNSNYNSDLACELNKILQYEQNRLSNQNNNKKLEYKIIEVSNAKEALLACLINSQILSVVLVDNLSIDEDYRREGFEFYNFSEENSLNNKCGMLNGGMVSGGMVNGGMVNSGMINGGMVNMASMINVASMANGGAQMKPPFTHSMHNGSSSNSRDAMRNIILSNYRGCNGNNGSVCNNYCGGGGQYGNGQYGSAPSANNPNGSGSALLNEHKKGANLLMKDYKFDIGNFVLGYEQLVAAPLEKMKKGFNSLVILIKSIAYIRSSVDIFCVCTSITLDKLQSVNNKIIRIFTTHDDHSDLHESILDGVKKKIKTPFFNALKAYAERPIGVFHALAISKGNSVRRSRWVQSLLDFYGVNLFKAESSATCGGLDSLLDPHGSLKEAQIMAARAYGSKYCFFVTNGTSSSNKIVMQALVKPGDIILVDRACHKSHHYGFVLSQALPCYLDPYPVSRYGIYGAVPIYVIKKTLLEYRNSNKLHLVRLIILTNCTFDGIVYNVKRVIEECLAIKPDLIFLFDEAWFAYACFHPILKFRTAMTVADKMRNQEQKRIYHKVHKKLLKKFGNVRSLNEVPAEKLLKTRLYPNPDEYKVRVYATQSIHKSLTSLRQGSVILISDDNFESHAYTPFKEAYYTHMSTSPNYQILATLDAGRAQMELEGYGLVEKQVEAAFLIRKELSEDPIISRYFRTLNAEDLIPDSLRLCHNLYMKRKRKCTKEGYSTDSKGSINGTYSCVSNHQGKASTTTKEKRSKALRMARKGRRSGTNNEHTIQSSNISSHECVNDTTGCTNNVVRNSFIFGDFTNNNSVVEGGINDFGNDPRGYVKMNKRKSRRDERNGKEGGTSGTIDDSNNGSIILNSENENISFVHDRHNRNYNGSSYEIEMKNFLEYFECSWLSEDEFVLDPTRITLFTGYSGIDGDTFKVKWLMDKYGIQINKTSINSVLFQTNIGTTGSSCLFLRSCLSLISQELDQKRSLFNERDLNQFNDSVYNLVSNYIDLSEFSEFHPLFKKRYSDRRIFNREGDLRMAFYLAYEEDYVEYILMSDLKERVRQNELIVSASFIIPYPPGFPVLVPGQLISQEILEYLSGLSVKEIHGYDESMGFRCFYNFILEYFYNLVTSDPYAYYQKMDKGTYESLKCANLSKRRSMDNSYNLYIYDNETNRMKKMHGCNGSSSIYNNTSISDTYEDIVQVYNARSDHGRRNHHHNEYHGRHHHHHHHVSEYDSVNNNSTSTIPTLPHGGAVGESSVKGLHGSAKSGKERDAPRTMDGTSNSAGVSNHNTRRGSGEEGFQGVSEMNNEQAISNGTGGSLSERNIGKSRAKGSLKESRMTHVEQNKTNIYDHHSNGMVRYDQNSSLVSKVKENVLIVKGKIGYASCGVGERSANYRYRDDPLPSVPKHKKEKKCKGCKSCDGGKSNHVALVKRRARADRIPQKREDAYNFESERSNEDDIHKERKQHQSRALNGRVVKKGKKKNASVGASGRDVACGESETNNTEEITEEITEDITEEIAEEVAKENEKKNKEEGSVDSNSSDGDTTMPEEDGDSASAMKERRHGGKAQNVEGTDSGSYNTKKKGSIRGKVRKQKGNRNRNFNRECNRETDESNNVQSDVTVNTFNGANSISEIHCMRKEKRNDISEDDRYKNGGKGELIPKTRKSYPVMCNQLGKSGLRMKMQRKSAPGDSHWNNPLSYVDNKNYSYRSGSKNKGNEMECTKGSSKREDNYAGGASRGNSHSSRRSSSMSSSENYQSSESLKGGGSHSHAGRKSSTGLSGSEKANRSTTRSVGKSSKKNEEEVHNRVKEMNSPNGSMRNGSNEGAPLNRKIFISQEDIDKVSVDNQTGGSDNSSENRVTSENNLSHNSDIINSGEDVSGSAKRGAESRVSSRMNVNGNDGNNGTPNTEGKGEIAFCGNEYHYDGDDMKVNSSARENNELEKNCIRKLNSLNNNSYINNLITHVDDDTFIHKEGNFFLECALTNSEMNGSSFEMDMSLNNVYSNGGDGDRHPGSYGRGKKSDFE</sequence>
<dbReference type="SUPFAM" id="SSF55904">
    <property type="entry name" value="Ornithine decarboxylase C-terminal domain"/>
    <property type="match status" value="1"/>
</dbReference>
<feature type="compositionally biased region" description="Polar residues" evidence="1">
    <location>
        <begin position="2039"/>
        <end position="2067"/>
    </location>
</feature>
<feature type="region of interest" description="Disordered" evidence="1">
    <location>
        <begin position="961"/>
        <end position="984"/>
    </location>
</feature>
<evidence type="ECO:0000313" key="3">
    <source>
        <dbReference type="EMBL" id="OTN68542.1"/>
    </source>
</evidence>
<feature type="region of interest" description="Disordered" evidence="1">
    <location>
        <begin position="1633"/>
        <end position="1704"/>
    </location>
</feature>
<dbReference type="eggNOG" id="ENOG502QWPE">
    <property type="taxonomic scope" value="Eukaryota"/>
</dbReference>
<dbReference type="GO" id="GO:0005829">
    <property type="term" value="C:cytosol"/>
    <property type="evidence" value="ECO:0007669"/>
    <property type="project" value="TreeGrafter"/>
</dbReference>
<dbReference type="OrthoDB" id="5978656at2759"/>
<dbReference type="Proteomes" id="UP000195012">
    <property type="component" value="Unassembled WGS sequence"/>
</dbReference>
<feature type="compositionally biased region" description="Polar residues" evidence="1">
    <location>
        <begin position="968"/>
        <end position="984"/>
    </location>
</feature>
<dbReference type="OMA" id="YVEYILM"/>
<feature type="region of interest" description="Disordered" evidence="1">
    <location>
        <begin position="1840"/>
        <end position="1861"/>
    </location>
</feature>
<dbReference type="VEuPathDB" id="PlasmoDB:PKNH_0303800"/>
<comment type="caution">
    <text evidence="3">The sequence shown here is derived from an EMBL/GenBank/DDBJ whole genome shotgun (WGS) entry which is preliminary data.</text>
</comment>
<dbReference type="EMBL" id="NETL01000016">
    <property type="protein sequence ID" value="OTN68542.1"/>
    <property type="molecule type" value="Genomic_DNA"/>
</dbReference>
<dbReference type="Gene3D" id="3.90.105.10">
    <property type="entry name" value="Molybdopterin biosynthesis moea protein, domain 2"/>
    <property type="match status" value="1"/>
</dbReference>
<feature type="domain" description="Orn/Lys/Arg decarboxylases family 1 pyridoxal-P attachment site" evidence="2">
    <location>
        <begin position="797"/>
        <end position="885"/>
    </location>
</feature>
<feature type="region of interest" description="Disordered" evidence="1">
    <location>
        <begin position="1900"/>
        <end position="2021"/>
    </location>
</feature>
<dbReference type="PANTHER" id="PTHR45229:SF3">
    <property type="entry name" value="BIODEGRADATIVE ARGININE DECARBOXYLASE"/>
    <property type="match status" value="1"/>
</dbReference>
<feature type="compositionally biased region" description="Polar residues" evidence="1">
    <location>
        <begin position="1050"/>
        <end position="1059"/>
    </location>
</feature>
<dbReference type="PANTHER" id="PTHR45229">
    <property type="entry name" value="CONSTITUTIVE ORNITHINE DECARBOXYLASE"/>
    <property type="match status" value="1"/>
</dbReference>
<feature type="region of interest" description="Disordered" evidence="1">
    <location>
        <begin position="1719"/>
        <end position="1813"/>
    </location>
</feature>
<feature type="compositionally biased region" description="Polar residues" evidence="1">
    <location>
        <begin position="1499"/>
        <end position="1517"/>
    </location>
</feature>
<feature type="compositionally biased region" description="Polar residues" evidence="1">
    <location>
        <begin position="1900"/>
        <end position="1909"/>
    </location>
</feature>
<dbReference type="CDD" id="cd00615">
    <property type="entry name" value="Orn_deC_like"/>
    <property type="match status" value="1"/>
</dbReference>
<organism evidence="3 4">
    <name type="scientific">Plasmodium knowlesi</name>
    <dbReference type="NCBI Taxonomy" id="5850"/>
    <lineage>
        <taxon>Eukaryota</taxon>
        <taxon>Sar</taxon>
        <taxon>Alveolata</taxon>
        <taxon>Apicomplexa</taxon>
        <taxon>Aconoidasida</taxon>
        <taxon>Haemosporida</taxon>
        <taxon>Plasmodiidae</taxon>
        <taxon>Plasmodium</taxon>
        <taxon>Plasmodium (Plasmodium)</taxon>
    </lineage>
</organism>
<feature type="compositionally biased region" description="Polar residues" evidence="1">
    <location>
        <begin position="2007"/>
        <end position="2018"/>
    </location>
</feature>
<feature type="compositionally biased region" description="Low complexity" evidence="1">
    <location>
        <begin position="2090"/>
        <end position="2104"/>
    </location>
</feature>
<dbReference type="InterPro" id="IPR011193">
    <property type="entry name" value="Orn/lys/arg_de-COase"/>
</dbReference>
<feature type="region of interest" description="Disordered" evidence="1">
    <location>
        <begin position="1023"/>
        <end position="1059"/>
    </location>
</feature>
<name>A0A1Y3DV62_PLAKN</name>
<feature type="region of interest" description="Disordered" evidence="1">
    <location>
        <begin position="1405"/>
        <end position="1534"/>
    </location>
</feature>
<feature type="region of interest" description="Disordered" evidence="1">
    <location>
        <begin position="2198"/>
        <end position="2219"/>
    </location>
</feature>
<dbReference type="Gene3D" id="3.40.640.10">
    <property type="entry name" value="Type I PLP-dependent aspartate aminotransferase-like (Major domain)"/>
    <property type="match status" value="1"/>
</dbReference>
<feature type="compositionally biased region" description="Basic and acidic residues" evidence="1">
    <location>
        <begin position="1633"/>
        <end position="1657"/>
    </location>
</feature>
<dbReference type="GO" id="GO:0008792">
    <property type="term" value="F:arginine decarboxylase activity"/>
    <property type="evidence" value="ECO:0007669"/>
    <property type="project" value="TreeGrafter"/>
</dbReference>
<feature type="compositionally biased region" description="Low complexity" evidence="1">
    <location>
        <begin position="1933"/>
        <end position="1956"/>
    </location>
</feature>
<feature type="region of interest" description="Disordered" evidence="1">
    <location>
        <begin position="1876"/>
        <end position="1895"/>
    </location>
</feature>
<reference evidence="3 4" key="1">
    <citation type="submission" date="2017-05" db="EMBL/GenBank/DDBJ databases">
        <title>PacBio assembly of a Plasmodium knowlesi genome sequence with Hi-C correction and manual annotation of the SICAvar gene family.</title>
        <authorList>
            <person name="Lapp S.A."/>
            <person name="Geraldo J.A."/>
            <person name="Chien J.-T."/>
            <person name="Ay F."/>
            <person name="Pakala S.B."/>
            <person name="Batugedara G."/>
            <person name="Humphrey J.C."/>
            <person name="Debarry J.D."/>
            <person name="Le Roch K.G."/>
            <person name="Galinski M.R."/>
            <person name="Kissinger J.C."/>
        </authorList>
    </citation>
    <scope>NUCLEOTIDE SEQUENCE [LARGE SCALE GENOMIC DNA]</scope>
    <source>
        <strain evidence="4">Malayan Strain Pk1 (A+)</strain>
    </source>
</reference>
<feature type="compositionally biased region" description="Basic and acidic residues" evidence="1">
    <location>
        <begin position="1719"/>
        <end position="1730"/>
    </location>
</feature>
<accession>A0A1Y3DV62</accession>
<feature type="compositionally biased region" description="Polar residues" evidence="1">
    <location>
        <begin position="1429"/>
        <end position="1440"/>
    </location>
</feature>
<dbReference type="InterPro" id="IPR015424">
    <property type="entry name" value="PyrdxlP-dep_Trfase"/>
</dbReference>
<feature type="compositionally biased region" description="Basic and acidic residues" evidence="1">
    <location>
        <begin position="1797"/>
        <end position="1806"/>
    </location>
</feature>
<dbReference type="Pfam" id="PF01276">
    <property type="entry name" value="OKR_DC_1"/>
    <property type="match status" value="2"/>
</dbReference>
<feature type="region of interest" description="Disordered" evidence="1">
    <location>
        <begin position="2036"/>
        <end position="2104"/>
    </location>
</feature>
<evidence type="ECO:0000259" key="2">
    <source>
        <dbReference type="Pfam" id="PF01276"/>
    </source>
</evidence>
<evidence type="ECO:0000256" key="1">
    <source>
        <dbReference type="SAM" id="MobiDB-lite"/>
    </source>
</evidence>
<feature type="domain" description="Orn/Lys/Arg decarboxylases family 1 pyridoxal-P attachment site" evidence="2">
    <location>
        <begin position="522"/>
        <end position="765"/>
    </location>
</feature>
<dbReference type="VEuPathDB" id="PlasmoDB:PKNOH_S02296100"/>
<evidence type="ECO:0000313" key="4">
    <source>
        <dbReference type="Proteomes" id="UP000195012"/>
    </source>
</evidence>
<dbReference type="InterPro" id="IPR015421">
    <property type="entry name" value="PyrdxlP-dep_Trfase_major"/>
</dbReference>
<dbReference type="GO" id="GO:0006527">
    <property type="term" value="P:L-arginine catabolic process"/>
    <property type="evidence" value="ECO:0007669"/>
    <property type="project" value="TreeGrafter"/>
</dbReference>
<dbReference type="GO" id="GO:0030170">
    <property type="term" value="F:pyridoxal phosphate binding"/>
    <property type="evidence" value="ECO:0007669"/>
    <property type="project" value="TreeGrafter"/>
</dbReference>
<feature type="compositionally biased region" description="Polar residues" evidence="1">
    <location>
        <begin position="1473"/>
        <end position="1484"/>
    </location>
</feature>
<protein>
    <submittedName>
        <fullName evidence="3">Putative Lysine decarboxylase</fullName>
    </submittedName>
</protein>
<feature type="compositionally biased region" description="Basic and acidic residues" evidence="1">
    <location>
        <begin position="1910"/>
        <end position="1926"/>
    </location>
</feature>